<dbReference type="AlphaFoldDB" id="A0A8H4VSL1"/>
<dbReference type="Gene3D" id="3.40.50.300">
    <property type="entry name" value="P-loop containing nucleotide triphosphate hydrolases"/>
    <property type="match status" value="1"/>
</dbReference>
<reference evidence="3 4" key="1">
    <citation type="submission" date="2019-12" db="EMBL/GenBank/DDBJ databases">
        <authorList>
            <person name="Floudas D."/>
            <person name="Bentzer J."/>
            <person name="Ahren D."/>
            <person name="Johansson T."/>
            <person name="Persson P."/>
            <person name="Tunlid A."/>
        </authorList>
    </citation>
    <scope>NUCLEOTIDE SEQUENCE [LARGE SCALE GENOMIC DNA]</scope>
    <source>
        <strain evidence="3 4">CBS 102.39</strain>
    </source>
</reference>
<protein>
    <recommendedName>
        <fullName evidence="2">Nephrocystin 3-like N-terminal domain-containing protein</fullName>
    </recommendedName>
</protein>
<keyword evidence="1" id="KW-0677">Repeat</keyword>
<comment type="caution">
    <text evidence="3">The sequence shown here is derived from an EMBL/GenBank/DDBJ whole genome shotgun (WGS) entry which is preliminary data.</text>
</comment>
<name>A0A8H4VSL1_9AGAR</name>
<evidence type="ECO:0000256" key="1">
    <source>
        <dbReference type="ARBA" id="ARBA00022737"/>
    </source>
</evidence>
<evidence type="ECO:0000313" key="3">
    <source>
        <dbReference type="EMBL" id="KAF4618509.1"/>
    </source>
</evidence>
<dbReference type="PANTHER" id="PTHR10039:SF14">
    <property type="entry name" value="NACHT DOMAIN-CONTAINING PROTEIN"/>
    <property type="match status" value="1"/>
</dbReference>
<keyword evidence="4" id="KW-1185">Reference proteome</keyword>
<dbReference type="Proteomes" id="UP000521872">
    <property type="component" value="Unassembled WGS sequence"/>
</dbReference>
<dbReference type="InterPro" id="IPR056884">
    <property type="entry name" value="NPHP3-like_N"/>
</dbReference>
<feature type="domain" description="Nephrocystin 3-like N-terminal" evidence="2">
    <location>
        <begin position="96"/>
        <end position="247"/>
    </location>
</feature>
<dbReference type="Pfam" id="PF24883">
    <property type="entry name" value="NPHP3_N"/>
    <property type="match status" value="1"/>
</dbReference>
<dbReference type="SUPFAM" id="SSF52540">
    <property type="entry name" value="P-loop containing nucleoside triphosphate hydrolases"/>
    <property type="match status" value="1"/>
</dbReference>
<sequence>MSPLANGSQVPSQINITHSIISGGTFDQHNHIYTVRSGERAGYTRLVENVAPTALHDSGHVVDPPKCHPNTRVAIIQTVIDWALGTTVDDDEINGKLIMWLRGSAGAGKSAIARSVAERCSKEGLLLGTFFFGAADPTRNHVGRLVATLAYQMCIVLPGFRDIVTALIEEDPLIFSRALSAQYNTLVIRPLSIIFSNHSGSTHVPCLIIIDGLDECSANIDSQRALLFTLQEDTTPTTPIRFLVCSRPESQLNSAFGLPRMMNVVHKIFLDDDLCAESDIRLYLEDKFKEIKEGHLFKKALPATWPNPATIDILVDKSSGQFIYAATVVRYVESPRHKPHQRLDAVFNLRPAFRDLPFTELDALYRHIISKADDLPTALDILAFPALYGDFWHILDVERLLRLEQGDVEVVLADLHSVVKFDTRIYRNQTSWAIGFLHKSMRDFLSDPQRAQDLYQDLFASRLLHISRSISFSSTHQLEELEPLSWICMPIDLVGDQLRDLADALKAGLGPSDILQVAHQFPIFAFTQSVPIYDDKTLHPPSRSCEFLRSYLCCLNSVKDVCESARLVNLDQIRQYCKGVLSVLENRFPNDWKAHFMYAYYHLLPVLHQGLHKRGRFNDYMDMGGFGSNIVHMLLREGSPYFDEVPAISYDLTKGVKLERSLAMSASFCLSFLCDGERSNARDERRISRIMGVYPRKIRDHPWRWRRMIPRRRSLHDQPVVMWTTHAFRGTLAKLRRIRRPLDETYIPSGNILTIRQYFHIKYHTRMQKPRAMEKRWPLYLIFMELLPCILPFAGWYEPLVTMCSKKCLAYVSLMWPKESRHARQAIHNYLQRMDSHKV</sequence>
<dbReference type="InterPro" id="IPR027417">
    <property type="entry name" value="P-loop_NTPase"/>
</dbReference>
<gene>
    <name evidence="3" type="ORF">D9613_009764</name>
</gene>
<proteinExistence type="predicted"/>
<evidence type="ECO:0000313" key="4">
    <source>
        <dbReference type="Proteomes" id="UP000521872"/>
    </source>
</evidence>
<evidence type="ECO:0000259" key="2">
    <source>
        <dbReference type="Pfam" id="PF24883"/>
    </source>
</evidence>
<accession>A0A8H4VSL1</accession>
<dbReference type="EMBL" id="JAACJL010000017">
    <property type="protein sequence ID" value="KAF4618509.1"/>
    <property type="molecule type" value="Genomic_DNA"/>
</dbReference>
<dbReference type="PANTHER" id="PTHR10039">
    <property type="entry name" value="AMELOGENIN"/>
    <property type="match status" value="1"/>
</dbReference>
<organism evidence="3 4">
    <name type="scientific">Agrocybe pediades</name>
    <dbReference type="NCBI Taxonomy" id="84607"/>
    <lineage>
        <taxon>Eukaryota</taxon>
        <taxon>Fungi</taxon>
        <taxon>Dikarya</taxon>
        <taxon>Basidiomycota</taxon>
        <taxon>Agaricomycotina</taxon>
        <taxon>Agaricomycetes</taxon>
        <taxon>Agaricomycetidae</taxon>
        <taxon>Agaricales</taxon>
        <taxon>Agaricineae</taxon>
        <taxon>Strophariaceae</taxon>
        <taxon>Agrocybe</taxon>
    </lineage>
</organism>